<dbReference type="Pfam" id="PF22067">
    <property type="entry name" value="Cep192_D3"/>
    <property type="match status" value="1"/>
</dbReference>
<dbReference type="GO" id="GO:0044458">
    <property type="term" value="P:motile cilium assembly"/>
    <property type="evidence" value="ECO:0007669"/>
    <property type="project" value="TreeGrafter"/>
</dbReference>
<dbReference type="InterPro" id="IPR029676">
    <property type="entry name" value="CFAP221"/>
</dbReference>
<keyword evidence="4" id="KW-1185">Reference proteome</keyword>
<keyword evidence="3" id="KW-0969">Cilium</keyword>
<dbReference type="GO" id="GO:0097729">
    <property type="term" value="C:9+2 motile cilium"/>
    <property type="evidence" value="ECO:0007669"/>
    <property type="project" value="TreeGrafter"/>
</dbReference>
<evidence type="ECO:0000313" key="4">
    <source>
        <dbReference type="Proteomes" id="UP001279410"/>
    </source>
</evidence>
<dbReference type="InterPro" id="IPR013783">
    <property type="entry name" value="Ig-like_fold"/>
</dbReference>
<dbReference type="GO" id="GO:0003341">
    <property type="term" value="P:cilium movement"/>
    <property type="evidence" value="ECO:0007669"/>
    <property type="project" value="InterPro"/>
</dbReference>
<sequence length="845" mass="94828">MEVAVSAPQILSEPQRRGTPLPLSQLVEESRSRANIPNHLLESKIYAKLKSNNLIQAEPPELHFSGFELGKDYLKILKLINISSEVMNIHIIPTQTKHFQTTYTKKYRLIPGLAYTLRVRFCPDEWRYFYDCIRVHCKGEDNLLIPVHAYPVIDDLHIPPRIDLSAVPLGQSVSHAIPLRCSCPIDFEFQVYIIQPHEAFSIHPLTGVIPANGEVKLTVTFSPIQYETSQVTIQLVISQFNTKPYLCTITGSSAPHHSFSQPVRKSGRGDAALAEYKGPASATQVPPRSKTKYRSTKEADKSKALRDQPGLKPSVDVSTPAGVAKMLIKDTNKLSSKALREAISCGSVVGLQNKQMKEALFLKKVQQNVKEEQANHVRWQVHLGKDPVSEQTRRQILEEREIALHEYMVKRGDVSQEEDFAAGQLKLSSRRVLCEAGQAPEGAPSFQFYPSFQWELRQRALRLFQQAARKVVIRCRMKRRLACLKKLADGGRNLPSTQKAEEQSTCALKISPDKVFPFSFPVFLDEDDPLARSHLVTVPVDPIDVTVTTHIPFFKLQVPQHYKLMGYHPVSTWEAFNSYIPTTLARPLRTGALDEAGAQSPPTTEARVEKEQQHENEAEVVEAEEAVGLSFKAPEALLRPFPANPLRIFNPAPGLQAYKLTPKYLESDLEFYLCPLPRYIVPESNMCSTQTLHTQKKFLDRKDVIKGVMTWKNFDSITLNCLSNQPALTSGCLPRRSVDYSTDILPLTAPPPLIGLPDDLTPLMDKQCEGSGVQLTPEMIRAEFLSGEALVSNSNLTTGMTVRHQRELQREATHRSEFNQMGKRVMARLKQLGVATSHSPGDDCE</sequence>
<dbReference type="InterPro" id="IPR054089">
    <property type="entry name" value="Cep192-like_D3"/>
</dbReference>
<name>A0AAD3RHH6_LATJO</name>
<feature type="region of interest" description="Disordered" evidence="1">
    <location>
        <begin position="276"/>
        <end position="317"/>
    </location>
</feature>
<protein>
    <submittedName>
        <fullName evidence="3">Cilia- and flagella-associated protein 221 isoform X1</fullName>
    </submittedName>
</protein>
<feature type="compositionally biased region" description="Basic and acidic residues" evidence="1">
    <location>
        <begin position="295"/>
        <end position="306"/>
    </location>
</feature>
<keyword evidence="3" id="KW-0966">Cell projection</keyword>
<evidence type="ECO:0000259" key="2">
    <source>
        <dbReference type="Pfam" id="PF22067"/>
    </source>
</evidence>
<dbReference type="EMBL" id="BRZM01000135">
    <property type="protein sequence ID" value="GLD68476.1"/>
    <property type="molecule type" value="Genomic_DNA"/>
</dbReference>
<evidence type="ECO:0000313" key="3">
    <source>
        <dbReference type="EMBL" id="GLD68476.1"/>
    </source>
</evidence>
<dbReference type="PANTHER" id="PTHR46500:SF1">
    <property type="entry name" value="CILIA- AND FLAGELLA-ASSOCIATED PROTEIN 221"/>
    <property type="match status" value="1"/>
</dbReference>
<evidence type="ECO:0000256" key="1">
    <source>
        <dbReference type="SAM" id="MobiDB-lite"/>
    </source>
</evidence>
<gene>
    <name evidence="3" type="ORF">AKAME5_001978900</name>
</gene>
<dbReference type="AlphaFoldDB" id="A0AAD3RHH6"/>
<dbReference type="PANTHER" id="PTHR46500">
    <property type="entry name" value="CILIA- AND FLAGELLA-ASSOCIATED PROTEIN 221"/>
    <property type="match status" value="1"/>
</dbReference>
<feature type="domain" description="Cep192-like" evidence="2">
    <location>
        <begin position="164"/>
        <end position="251"/>
    </location>
</feature>
<comment type="caution">
    <text evidence="3">The sequence shown here is derived from an EMBL/GenBank/DDBJ whole genome shotgun (WGS) entry which is preliminary data.</text>
</comment>
<keyword evidence="3" id="KW-0282">Flagellum</keyword>
<feature type="region of interest" description="Disordered" evidence="1">
    <location>
        <begin position="594"/>
        <end position="614"/>
    </location>
</feature>
<organism evidence="3 4">
    <name type="scientific">Lates japonicus</name>
    <name type="common">Japanese lates</name>
    <dbReference type="NCBI Taxonomy" id="270547"/>
    <lineage>
        <taxon>Eukaryota</taxon>
        <taxon>Metazoa</taxon>
        <taxon>Chordata</taxon>
        <taxon>Craniata</taxon>
        <taxon>Vertebrata</taxon>
        <taxon>Euteleostomi</taxon>
        <taxon>Actinopterygii</taxon>
        <taxon>Neopterygii</taxon>
        <taxon>Teleostei</taxon>
        <taxon>Neoteleostei</taxon>
        <taxon>Acanthomorphata</taxon>
        <taxon>Carangaria</taxon>
        <taxon>Carangaria incertae sedis</taxon>
        <taxon>Centropomidae</taxon>
        <taxon>Lates</taxon>
    </lineage>
</organism>
<reference evidence="3" key="1">
    <citation type="submission" date="2022-08" db="EMBL/GenBank/DDBJ databases">
        <title>Genome sequencing of akame (Lates japonicus).</title>
        <authorList>
            <person name="Hashiguchi Y."/>
            <person name="Takahashi H."/>
        </authorList>
    </citation>
    <scope>NUCLEOTIDE SEQUENCE</scope>
    <source>
        <strain evidence="3">Kochi</strain>
    </source>
</reference>
<dbReference type="Gene3D" id="2.60.40.10">
    <property type="entry name" value="Immunoglobulins"/>
    <property type="match status" value="1"/>
</dbReference>
<accession>A0AAD3RHH6</accession>
<dbReference type="Proteomes" id="UP001279410">
    <property type="component" value="Unassembled WGS sequence"/>
</dbReference>
<proteinExistence type="predicted"/>